<gene>
    <name evidence="1" type="ORF">AOB46_22235</name>
</gene>
<proteinExistence type="predicted"/>
<dbReference type="PANTHER" id="PTHR32305">
    <property type="match status" value="1"/>
</dbReference>
<organism evidence="1 2">
    <name type="scientific">Chryseobacterium indologenes</name>
    <name type="common">Flavobacterium indologenes</name>
    <dbReference type="NCBI Taxonomy" id="253"/>
    <lineage>
        <taxon>Bacteria</taxon>
        <taxon>Pseudomonadati</taxon>
        <taxon>Bacteroidota</taxon>
        <taxon>Flavobacteriia</taxon>
        <taxon>Flavobacteriales</taxon>
        <taxon>Weeksellaceae</taxon>
        <taxon>Chryseobacterium group</taxon>
        <taxon>Chryseobacterium</taxon>
    </lineage>
</organism>
<dbReference type="AlphaFoldDB" id="A0A0N0ITU1"/>
<dbReference type="PANTHER" id="PTHR32305:SF15">
    <property type="entry name" value="PROTEIN RHSA-RELATED"/>
    <property type="match status" value="1"/>
</dbReference>
<dbReference type="InterPro" id="IPR050708">
    <property type="entry name" value="T6SS_VgrG/RHS"/>
</dbReference>
<reference evidence="2" key="2">
    <citation type="submission" date="2015-09" db="EMBL/GenBank/DDBJ databases">
        <title>Draft genome sequence of a multidrug-resistant Chryseobacterium indologenes isolate from Malaysia.</title>
        <authorList>
            <person name="Yu C.Y."/>
            <person name="Ang G.Y."/>
            <person name="Chan K.-G."/>
        </authorList>
    </citation>
    <scope>NUCLEOTIDE SEQUENCE [LARGE SCALE GENOMIC DNA]</scope>
    <source>
        <strain evidence="2">CI_885</strain>
    </source>
</reference>
<dbReference type="InterPro" id="IPR022385">
    <property type="entry name" value="Rhs_assc_core"/>
</dbReference>
<dbReference type="EMBL" id="LJOD01000029">
    <property type="protein sequence ID" value="KPE49024.1"/>
    <property type="molecule type" value="Genomic_DNA"/>
</dbReference>
<dbReference type="Gene3D" id="2.180.10.10">
    <property type="entry name" value="RHS repeat-associated core"/>
    <property type="match status" value="1"/>
</dbReference>
<name>A0A0N0ITU1_CHRID</name>
<dbReference type="Proteomes" id="UP000037953">
    <property type="component" value="Unassembled WGS sequence"/>
</dbReference>
<sequence>MYDYGARFYMPDIGRWGVVDPLAEKMTRHSPYNYAFNNPIRFIDPDGRESKDIYELNKNGSLIRKGESARDVIYASKNFDSNGKLKAKNDGGVDVGEQGYITGHTTTGNVEYSNGSNQTYSLIDFDNEDKALGVHEYISNNVDAEFIVATGSKDGSQKSIVGKDGTLDKPATSGAASIYPFINYFDNNSITLFGHPDNVYEVGPSGYQIRMLKNNSNEFMNISVGKELINGDYISSKSFPETATLFMYNPNYTSGSKTSIYDKKGIKSIKNGYYKK</sequence>
<evidence type="ECO:0000313" key="1">
    <source>
        <dbReference type="EMBL" id="KPE49024.1"/>
    </source>
</evidence>
<protein>
    <recommendedName>
        <fullName evidence="3">RHS repeat-associated core domain-containing protein</fullName>
    </recommendedName>
</protein>
<evidence type="ECO:0008006" key="3">
    <source>
        <dbReference type="Google" id="ProtNLM"/>
    </source>
</evidence>
<dbReference type="PATRIC" id="fig|253.9.peg.2879"/>
<dbReference type="NCBIfam" id="TIGR03696">
    <property type="entry name" value="Rhs_assc_core"/>
    <property type="match status" value="1"/>
</dbReference>
<comment type="caution">
    <text evidence="1">The sequence shown here is derived from an EMBL/GenBank/DDBJ whole genome shotgun (WGS) entry which is preliminary data.</text>
</comment>
<accession>A0A0N0ITU1</accession>
<reference evidence="1 2" key="1">
    <citation type="journal article" date="2015" name="Genom Data">
        <title>Draft genome sequence of a multidrug-resistant Chryseobacterium indologenes isolate from Malaysia.</title>
        <authorList>
            <person name="Yu C.Y."/>
            <person name="Ang G.Y."/>
            <person name="Cheng H.J."/>
            <person name="Cheong Y.M."/>
            <person name="Yin W.F."/>
            <person name="Chan K.G."/>
        </authorList>
    </citation>
    <scope>NUCLEOTIDE SEQUENCE [LARGE SCALE GENOMIC DNA]</scope>
    <source>
        <strain evidence="1 2">CI_885</strain>
    </source>
</reference>
<evidence type="ECO:0000313" key="2">
    <source>
        <dbReference type="Proteomes" id="UP000037953"/>
    </source>
</evidence>